<evidence type="ECO:0000313" key="2">
    <source>
        <dbReference type="EMBL" id="CDM68901.1"/>
    </source>
</evidence>
<evidence type="ECO:0000313" key="3">
    <source>
        <dbReference type="Proteomes" id="UP000019426"/>
    </source>
</evidence>
<accession>W6RW68</accession>
<gene>
    <name evidence="2" type="ORF">CM240_1743</name>
</gene>
<dbReference type="EMBL" id="HG917868">
    <property type="protein sequence ID" value="CDM68901.1"/>
    <property type="molecule type" value="Genomic_DNA"/>
</dbReference>
<evidence type="ECO:0000256" key="1">
    <source>
        <dbReference type="SAM" id="Phobius"/>
    </source>
</evidence>
<dbReference type="PANTHER" id="PTHR48098">
    <property type="entry name" value="ENTEROCHELIN ESTERASE-RELATED"/>
    <property type="match status" value="1"/>
</dbReference>
<protein>
    <submittedName>
        <fullName evidence="2">Putative esterase</fullName>
    </submittedName>
</protein>
<feature type="transmembrane region" description="Helical" evidence="1">
    <location>
        <begin position="7"/>
        <end position="25"/>
    </location>
</feature>
<dbReference type="RefSeq" id="WP_051483770.1">
    <property type="nucleotide sequence ID" value="NZ_HG917868.1"/>
</dbReference>
<keyword evidence="3" id="KW-1185">Reference proteome</keyword>
<dbReference type="Proteomes" id="UP000019426">
    <property type="component" value="Chromosome M2/40_rep1"/>
</dbReference>
<dbReference type="PATRIC" id="fig|1216932.3.peg.1737"/>
<dbReference type="Pfam" id="PF00756">
    <property type="entry name" value="Esterase"/>
    <property type="match status" value="1"/>
</dbReference>
<dbReference type="Gene3D" id="3.40.50.1820">
    <property type="entry name" value="alpha/beta hydrolase"/>
    <property type="match status" value="1"/>
</dbReference>
<dbReference type="KEGG" id="clt:CM240_1743"/>
<proteinExistence type="predicted"/>
<keyword evidence="1" id="KW-0812">Transmembrane</keyword>
<dbReference type="eggNOG" id="COG2819">
    <property type="taxonomic scope" value="Bacteria"/>
</dbReference>
<dbReference type="InterPro" id="IPR029058">
    <property type="entry name" value="AB_hydrolase_fold"/>
</dbReference>
<dbReference type="AlphaFoldDB" id="W6RW68"/>
<dbReference type="InterPro" id="IPR050583">
    <property type="entry name" value="Mycobacterial_A85_antigen"/>
</dbReference>
<reference evidence="2 3" key="1">
    <citation type="submission" date="2013-11" db="EMBL/GenBank/DDBJ databases">
        <title>Complete genome sequence of Clostridum sp. M2/40.</title>
        <authorList>
            <person name="Wibberg D."/>
            <person name="Puehler A."/>
            <person name="Schlueter A."/>
        </authorList>
    </citation>
    <scope>NUCLEOTIDE SEQUENCE [LARGE SCALE GENOMIC DNA]</scope>
    <source>
        <strain evidence="3">M2/40</strain>
    </source>
</reference>
<organism evidence="2 3">
    <name type="scientific">Clostridium bornimense</name>
    <dbReference type="NCBI Taxonomy" id="1216932"/>
    <lineage>
        <taxon>Bacteria</taxon>
        <taxon>Bacillati</taxon>
        <taxon>Bacillota</taxon>
        <taxon>Clostridia</taxon>
        <taxon>Eubacteriales</taxon>
        <taxon>Clostridiaceae</taxon>
        <taxon>Clostridium</taxon>
    </lineage>
</organism>
<keyword evidence="1" id="KW-1133">Transmembrane helix</keyword>
<dbReference type="HOGENOM" id="CLU_039834_1_2_9"/>
<dbReference type="OrthoDB" id="9794761at2"/>
<dbReference type="PANTHER" id="PTHR48098:SF6">
    <property type="entry name" value="FERRI-BACILLIBACTIN ESTERASE BESA"/>
    <property type="match status" value="1"/>
</dbReference>
<keyword evidence="1" id="KW-0472">Membrane</keyword>
<name>W6RW68_9CLOT</name>
<dbReference type="SUPFAM" id="SSF53474">
    <property type="entry name" value="alpha/beta-Hydrolases"/>
    <property type="match status" value="1"/>
</dbReference>
<dbReference type="InterPro" id="IPR000801">
    <property type="entry name" value="Esterase-like"/>
</dbReference>
<sequence>MNKKIKLILPIISLALIATVAYFIINGNNSTPKNDTIKSQVTSTNKNIKNNNKGTIKVIKNFNSPELSNKKTLRIYLPYNYENSNKSYPVIYMQDGENLFDTKTATYNKEWKIDETLDNLIDKGKTEGIIIVGIDSRDTTRVSEYNIFSSSNNYGQTKSAKGDKYAEFIVKTLKPYIDENYRTLKDKDNTAIIGSSYGAIISMYTGIEYNDIFGMIGAFSFCDNINSSGMKNYLTKNLTKEKMDNTKIYFYSGTADFAYKSTKDAFTIATNNDLKDILYEEDNGNHDELSWGPKFKNCLSFFKLLK</sequence>
<dbReference type="STRING" id="1216932.CM240_1743"/>